<dbReference type="PRINTS" id="PR00700">
    <property type="entry name" value="PRTYPHPHTASE"/>
</dbReference>
<sequence>MSGENIIKPDYFISLFSSPDDITIHNTFGLKYEDVLKLKLNFLATGPDVPKSVEVTHQTNRSVSLKVEHGEGVTEAFYIYVNDIYQLTKNVTEKTHMTDIVIQDLTPGTLYKVTVQSMSHKLRSEGKDAMPHATNPDGPKQITVVNQTTESIIVNITHGYGNVQLFYFQVNSTYNFTIPSAEDANNTIYTIPELIPGTKYINIVISSVAYELHSVETLVQPEATYPEVPLSIQCTGHTTESLTFDIYHGKGNVDFFDLQVNASYSVNVSATNEAMKTAVKLNKLIPGMMYDKIKIQAFSNHLGSNIKDVARYATNPEEPSSIQCTSHTTDSLTFDIYHGKGIVDFFNLQVNASYSLNVTAINGAIKTKVKLNKLIPGMMYDKIRIQAFSNYLGSNIKNVARYATIPPEPFFDVTGIASSEVNLTVRITGGHVDIYKAKFESKEANANCLPHLFTTKLINPTSATVDHLTPGTKYEISVSAISNNLTSWSKKKTLVTKPSIPKFVISDTSIHSFTITITKGEGCVDHFEIYIDGKRKKIVPVSNTSNTITSVIDNLEDGKDFKINVLAVSYNSNSTRLLPLSDATDKNMVPVIGGAFGGILAALAIVAFVVVWRKQLLCFRGNTPKDISDGRSNEGFDGTDVEMTDSRKKRPIKLSEFAASFDEKSRNTHMGFSSDFKGFNSPREYIASQGPLPATLADFWRMVWEQNVSIIVMLTQLIERGRKKCELYWPENTNEKRFFGDIIVEVKGVSYLQDYALREIELHLGDLSRKVRHYNYLAWPDMGTPKTTSNMINFVDTIRQEVKPSTKGPMLVHCSAGVGRTGTFIIMDVLLQELRSGRKEVDIFGKILNMRNNRVNMVQTEDQYTFIFKCIKDFNDVTDDEEEDPIELPSSPKLKFVKRTSVTISLDIINPAGHVDYYCLYLKRHQKQFIILFTNDVQRYIVRNLLTAEEYNIYGVAVSNAVISSPSLALNISTEYSSFNITLLGRSTDRITLGLNGIRRTTLSYSIYLNGILWKQRIDRQIQNESLSNLLPGTQYIVKVSVDFGNFSKDTLLKVATYPEIPGPMTVIQRKYTMRLRLKILSGNIDYYRVLSTSVCSSPTFMNVSYEVEKASDSKNEIILITEPGACCSLNVAAVSNNISGKVQSYTVKRRETVPGLIIQSSIKINGMSVTILWSMPNQPNGIIVEYTMHFWSSTSSIKIIRFICTNCRGSTECDHQEKQKSLNVNATTTVNFMGDRNRYNRTFQREQTTFNVTVRRLPENSDYYYTIYASTRQGNGSMYTASFKLKSDLVSSQNQDKGVIAGAMTGTFVCTTAVMLIVFFICKQYRNKLRGM</sequence>
<dbReference type="SUPFAM" id="SSF52799">
    <property type="entry name" value="(Phosphotyrosine protein) phosphatases II"/>
    <property type="match status" value="1"/>
</dbReference>
<dbReference type="EC" id="3.1.3.48" evidence="13"/>
<dbReference type="Pfam" id="PF00102">
    <property type="entry name" value="Y_phosphatase"/>
    <property type="match status" value="1"/>
</dbReference>
<dbReference type="GO" id="GO:0043235">
    <property type="term" value="C:receptor complex"/>
    <property type="evidence" value="ECO:0007669"/>
    <property type="project" value="TreeGrafter"/>
</dbReference>
<dbReference type="InterPro" id="IPR050713">
    <property type="entry name" value="RTP_Phos/Ushers"/>
</dbReference>
<feature type="domain" description="Fibronectin type-III" evidence="12">
    <location>
        <begin position="888"/>
        <end position="977"/>
    </location>
</feature>
<dbReference type="SMART" id="SM00194">
    <property type="entry name" value="PTPc"/>
    <property type="match status" value="1"/>
</dbReference>
<evidence type="ECO:0000256" key="5">
    <source>
        <dbReference type="ARBA" id="ARBA00022912"/>
    </source>
</evidence>
<evidence type="ECO:0000256" key="6">
    <source>
        <dbReference type="ARBA" id="ARBA00022989"/>
    </source>
</evidence>
<keyword evidence="5" id="KW-0904">Protein phosphatase</keyword>
<evidence type="ECO:0000259" key="10">
    <source>
        <dbReference type="PROSITE" id="PS50055"/>
    </source>
</evidence>
<evidence type="ECO:0000259" key="12">
    <source>
        <dbReference type="PROSITE" id="PS50853"/>
    </source>
</evidence>
<dbReference type="PROSITE" id="PS50853">
    <property type="entry name" value="FN3"/>
    <property type="match status" value="3"/>
</dbReference>
<feature type="domain" description="Tyrosine-protein phosphatase" evidence="10">
    <location>
        <begin position="636"/>
        <end position="874"/>
    </location>
</feature>
<dbReference type="PROSITE" id="PS50056">
    <property type="entry name" value="TYR_PHOSPHATASE_2"/>
    <property type="match status" value="1"/>
</dbReference>
<keyword evidence="3" id="KW-0732">Signal</keyword>
<dbReference type="CDD" id="cd00063">
    <property type="entry name" value="FN3"/>
    <property type="match status" value="2"/>
</dbReference>
<dbReference type="SUPFAM" id="SSF49265">
    <property type="entry name" value="Fibronectin type III"/>
    <property type="match status" value="4"/>
</dbReference>
<evidence type="ECO:0000256" key="7">
    <source>
        <dbReference type="ARBA" id="ARBA00023136"/>
    </source>
</evidence>
<evidence type="ECO:0000256" key="8">
    <source>
        <dbReference type="ARBA" id="ARBA00023180"/>
    </source>
</evidence>
<evidence type="ECO:0000313" key="14">
    <source>
        <dbReference type="Proteomes" id="UP000507470"/>
    </source>
</evidence>
<dbReference type="OrthoDB" id="10478443at2759"/>
<feature type="domain" description="Fibronectin type-III" evidence="12">
    <location>
        <begin position="406"/>
        <end position="499"/>
    </location>
</feature>
<dbReference type="Gene3D" id="3.90.190.10">
    <property type="entry name" value="Protein tyrosine phosphatase superfamily"/>
    <property type="match status" value="1"/>
</dbReference>
<dbReference type="GO" id="GO:0016020">
    <property type="term" value="C:membrane"/>
    <property type="evidence" value="ECO:0007669"/>
    <property type="project" value="UniProtKB-SubCell"/>
</dbReference>
<dbReference type="InterPro" id="IPR000387">
    <property type="entry name" value="Tyr_Pase_dom"/>
</dbReference>
<dbReference type="PANTHER" id="PTHR46957:SF3">
    <property type="entry name" value="CYTOKINE RECEPTOR"/>
    <property type="match status" value="1"/>
</dbReference>
<dbReference type="PANTHER" id="PTHR46957">
    <property type="entry name" value="CYTOKINE RECEPTOR"/>
    <property type="match status" value="1"/>
</dbReference>
<gene>
    <name evidence="13" type="ORF">MCOR_49547</name>
</gene>
<name>A0A6J8E9T9_MYTCO</name>
<reference evidence="13 14" key="1">
    <citation type="submission" date="2020-06" db="EMBL/GenBank/DDBJ databases">
        <authorList>
            <person name="Li R."/>
            <person name="Bekaert M."/>
        </authorList>
    </citation>
    <scope>NUCLEOTIDE SEQUENCE [LARGE SCALE GENOMIC DNA]</scope>
    <source>
        <strain evidence="14">wild</strain>
    </source>
</reference>
<keyword evidence="2 9" id="KW-0812">Transmembrane</keyword>
<dbReference type="Proteomes" id="UP000507470">
    <property type="component" value="Unassembled WGS sequence"/>
</dbReference>
<evidence type="ECO:0000256" key="2">
    <source>
        <dbReference type="ARBA" id="ARBA00022692"/>
    </source>
</evidence>
<dbReference type="InterPro" id="IPR029021">
    <property type="entry name" value="Prot-tyrosine_phosphatase-like"/>
</dbReference>
<dbReference type="Pfam" id="PF00041">
    <property type="entry name" value="fn3"/>
    <property type="match status" value="1"/>
</dbReference>
<evidence type="ECO:0000313" key="13">
    <source>
        <dbReference type="EMBL" id="CAC5416988.1"/>
    </source>
</evidence>
<accession>A0A6J8E9T9</accession>
<keyword evidence="4 13" id="KW-0378">Hydrolase</keyword>
<feature type="domain" description="Fibronectin type-III" evidence="12">
    <location>
        <begin position="49"/>
        <end position="137"/>
    </location>
</feature>
<feature type="transmembrane region" description="Helical" evidence="9">
    <location>
        <begin position="1300"/>
        <end position="1323"/>
    </location>
</feature>
<dbReference type="InterPro" id="IPR016130">
    <property type="entry name" value="Tyr_Pase_AS"/>
</dbReference>
<comment type="subcellular location">
    <subcellularLocation>
        <location evidence="1">Membrane</location>
        <topology evidence="1">Single-pass membrane protein</topology>
    </subcellularLocation>
</comment>
<proteinExistence type="predicted"/>
<dbReference type="SMART" id="SM00060">
    <property type="entry name" value="FN3"/>
    <property type="match status" value="7"/>
</dbReference>
<protein>
    <submittedName>
        <fullName evidence="13">PTPRB</fullName>
        <ecNumber evidence="13">3.1.3.48</ecNumber>
    </submittedName>
</protein>
<dbReference type="InterPro" id="IPR036116">
    <property type="entry name" value="FN3_sf"/>
</dbReference>
<dbReference type="Gene3D" id="2.60.40.10">
    <property type="entry name" value="Immunoglobulins"/>
    <property type="match status" value="3"/>
</dbReference>
<feature type="domain" description="Tyrosine specific protein phosphatases" evidence="11">
    <location>
        <begin position="792"/>
        <end position="865"/>
    </location>
</feature>
<dbReference type="InterPro" id="IPR003595">
    <property type="entry name" value="Tyr_Pase_cat"/>
</dbReference>
<keyword evidence="6 9" id="KW-1133">Transmembrane helix</keyword>
<keyword evidence="7 9" id="KW-0472">Membrane</keyword>
<dbReference type="PROSITE" id="PS00383">
    <property type="entry name" value="TYR_PHOSPHATASE_1"/>
    <property type="match status" value="1"/>
</dbReference>
<dbReference type="SMART" id="SM00404">
    <property type="entry name" value="PTPc_motif"/>
    <property type="match status" value="1"/>
</dbReference>
<evidence type="ECO:0000259" key="11">
    <source>
        <dbReference type="PROSITE" id="PS50056"/>
    </source>
</evidence>
<dbReference type="PROSITE" id="PS50055">
    <property type="entry name" value="TYR_PHOSPHATASE_PTP"/>
    <property type="match status" value="1"/>
</dbReference>
<keyword evidence="14" id="KW-1185">Reference proteome</keyword>
<dbReference type="InterPro" id="IPR003961">
    <property type="entry name" value="FN3_dom"/>
</dbReference>
<dbReference type="InterPro" id="IPR000242">
    <property type="entry name" value="PTP_cat"/>
</dbReference>
<dbReference type="InterPro" id="IPR013783">
    <property type="entry name" value="Ig-like_fold"/>
</dbReference>
<dbReference type="EMBL" id="CACVKT020008726">
    <property type="protein sequence ID" value="CAC5416988.1"/>
    <property type="molecule type" value="Genomic_DNA"/>
</dbReference>
<evidence type="ECO:0000256" key="9">
    <source>
        <dbReference type="SAM" id="Phobius"/>
    </source>
</evidence>
<evidence type="ECO:0000256" key="4">
    <source>
        <dbReference type="ARBA" id="ARBA00022801"/>
    </source>
</evidence>
<keyword evidence="8" id="KW-0325">Glycoprotein</keyword>
<dbReference type="GO" id="GO:0004725">
    <property type="term" value="F:protein tyrosine phosphatase activity"/>
    <property type="evidence" value="ECO:0007669"/>
    <property type="project" value="UniProtKB-EC"/>
</dbReference>
<organism evidence="13 14">
    <name type="scientific">Mytilus coruscus</name>
    <name type="common">Sea mussel</name>
    <dbReference type="NCBI Taxonomy" id="42192"/>
    <lineage>
        <taxon>Eukaryota</taxon>
        <taxon>Metazoa</taxon>
        <taxon>Spiralia</taxon>
        <taxon>Lophotrochozoa</taxon>
        <taxon>Mollusca</taxon>
        <taxon>Bivalvia</taxon>
        <taxon>Autobranchia</taxon>
        <taxon>Pteriomorphia</taxon>
        <taxon>Mytilida</taxon>
        <taxon>Mytiloidea</taxon>
        <taxon>Mytilidae</taxon>
        <taxon>Mytilinae</taxon>
        <taxon>Mytilus</taxon>
    </lineage>
</organism>
<evidence type="ECO:0000256" key="1">
    <source>
        <dbReference type="ARBA" id="ARBA00004167"/>
    </source>
</evidence>
<evidence type="ECO:0000256" key="3">
    <source>
        <dbReference type="ARBA" id="ARBA00022729"/>
    </source>
</evidence>